<dbReference type="Proteomes" id="UP000494165">
    <property type="component" value="Unassembled WGS sequence"/>
</dbReference>
<organism evidence="2 3">
    <name type="scientific">Cloeon dipterum</name>
    <dbReference type="NCBI Taxonomy" id="197152"/>
    <lineage>
        <taxon>Eukaryota</taxon>
        <taxon>Metazoa</taxon>
        <taxon>Ecdysozoa</taxon>
        <taxon>Arthropoda</taxon>
        <taxon>Hexapoda</taxon>
        <taxon>Insecta</taxon>
        <taxon>Pterygota</taxon>
        <taxon>Palaeoptera</taxon>
        <taxon>Ephemeroptera</taxon>
        <taxon>Pisciforma</taxon>
        <taxon>Baetidae</taxon>
        <taxon>Cloeon</taxon>
    </lineage>
</organism>
<protein>
    <submittedName>
        <fullName evidence="2">Uncharacterized protein</fullName>
    </submittedName>
</protein>
<dbReference type="EMBL" id="CADEPI010000889">
    <property type="protein sequence ID" value="CAB3388751.1"/>
    <property type="molecule type" value="Genomic_DNA"/>
</dbReference>
<accession>A0A8S1DXA6</accession>
<feature type="region of interest" description="Disordered" evidence="1">
    <location>
        <begin position="1"/>
        <end position="24"/>
    </location>
</feature>
<name>A0A8S1DXA6_9INSE</name>
<keyword evidence="3" id="KW-1185">Reference proteome</keyword>
<evidence type="ECO:0000313" key="3">
    <source>
        <dbReference type="Proteomes" id="UP000494165"/>
    </source>
</evidence>
<gene>
    <name evidence="2" type="ORF">CLODIP_2_CD04357</name>
</gene>
<reference evidence="2 3" key="1">
    <citation type="submission" date="2020-04" db="EMBL/GenBank/DDBJ databases">
        <authorList>
            <person name="Alioto T."/>
            <person name="Alioto T."/>
            <person name="Gomez Garrido J."/>
        </authorList>
    </citation>
    <scope>NUCLEOTIDE SEQUENCE [LARGE SCALE GENOMIC DNA]</scope>
</reference>
<evidence type="ECO:0000256" key="1">
    <source>
        <dbReference type="SAM" id="MobiDB-lite"/>
    </source>
</evidence>
<proteinExistence type="predicted"/>
<comment type="caution">
    <text evidence="2">The sequence shown here is derived from an EMBL/GenBank/DDBJ whole genome shotgun (WGS) entry which is preliminary data.</text>
</comment>
<sequence>MVEDYSDTDSQYGQPREALPPPEDGRLWGLGVKTFVDPVTNDVLPFRALKRENEFDALRDVIKEKPSVTIRRLEGFGDKEPDFKKLVNAVWAKINDSQHLTNDEILFFLGMYCIHGPADDLDEDWESYGIKI</sequence>
<dbReference type="AlphaFoldDB" id="A0A8S1DXA6"/>
<evidence type="ECO:0000313" key="2">
    <source>
        <dbReference type="EMBL" id="CAB3388751.1"/>
    </source>
</evidence>